<evidence type="ECO:0000256" key="1">
    <source>
        <dbReference type="SAM" id="Phobius"/>
    </source>
</evidence>
<keyword evidence="2" id="KW-0406">Ion transport</keyword>
<feature type="transmembrane region" description="Helical" evidence="1">
    <location>
        <begin position="88"/>
        <end position="108"/>
    </location>
</feature>
<protein>
    <submittedName>
        <fullName evidence="2">Putative potassium channel toxin alpha-ktx 4.2</fullName>
    </submittedName>
</protein>
<proteinExistence type="predicted"/>
<name>A0A6M2D8H3_RHIMP</name>
<dbReference type="GO" id="GO:0034220">
    <property type="term" value="P:monoatomic ion transmembrane transport"/>
    <property type="evidence" value="ECO:0007669"/>
    <property type="project" value="UniProtKB-KW"/>
</dbReference>
<keyword evidence="1" id="KW-0472">Membrane</keyword>
<evidence type="ECO:0000313" key="2">
    <source>
        <dbReference type="EMBL" id="NOV42543.1"/>
    </source>
</evidence>
<accession>A0A6M2D8H3</accession>
<keyword evidence="2" id="KW-0407">Ion channel</keyword>
<dbReference type="EMBL" id="GHWJ01009806">
    <property type="protein sequence ID" value="NOV42543.1"/>
    <property type="molecule type" value="Transcribed_RNA"/>
</dbReference>
<dbReference type="AlphaFoldDB" id="A0A6M2D8H3"/>
<feature type="transmembrane region" description="Helical" evidence="1">
    <location>
        <begin position="13"/>
        <end position="32"/>
    </location>
</feature>
<reference evidence="2" key="1">
    <citation type="submission" date="2019-09" db="EMBL/GenBank/DDBJ databases">
        <title>Organ-specific transcriptomic study of the physiology of the cattle tick, Rhipicephalus microplus.</title>
        <authorList>
            <person name="Tirloni L."/>
            <person name="Braz G."/>
            <person name="Gandara A.C.P."/>
            <person name="Sabadin G.A."/>
            <person name="da Silva R.M."/>
            <person name="Guizzo M.G."/>
            <person name="Machado J.A."/>
            <person name="Costa E.P."/>
            <person name="Gomes H.F."/>
            <person name="Moraes J."/>
            <person name="Mota M.B.S."/>
            <person name="Mesquita R.D."/>
            <person name="Alvarenga P.H."/>
            <person name="Alves F."/>
            <person name="Seixas A."/>
            <person name="da Fonseca R.N."/>
            <person name="Fogaca A."/>
            <person name="Logullo C."/>
            <person name="Tanaka A."/>
            <person name="Daffre S."/>
            <person name="Termignoni C."/>
            <person name="Vaz I.S.Jr."/>
            <person name="Oliveira P.L."/>
            <person name="Ribeiro J.M."/>
        </authorList>
    </citation>
    <scope>NUCLEOTIDE SEQUENCE</scope>
    <source>
        <strain evidence="2">Porto Alegre</strain>
    </source>
</reference>
<organism evidence="2">
    <name type="scientific">Rhipicephalus microplus</name>
    <name type="common">Cattle tick</name>
    <name type="synonym">Boophilus microplus</name>
    <dbReference type="NCBI Taxonomy" id="6941"/>
    <lineage>
        <taxon>Eukaryota</taxon>
        <taxon>Metazoa</taxon>
        <taxon>Ecdysozoa</taxon>
        <taxon>Arthropoda</taxon>
        <taxon>Chelicerata</taxon>
        <taxon>Arachnida</taxon>
        <taxon>Acari</taxon>
        <taxon>Parasitiformes</taxon>
        <taxon>Ixodida</taxon>
        <taxon>Ixodoidea</taxon>
        <taxon>Ixodidae</taxon>
        <taxon>Rhipicephalinae</taxon>
        <taxon>Rhipicephalus</taxon>
        <taxon>Boophilus</taxon>
    </lineage>
</organism>
<keyword evidence="1" id="KW-1133">Transmembrane helix</keyword>
<keyword evidence="1" id="KW-0812">Transmembrane</keyword>
<keyword evidence="2" id="KW-0813">Transport</keyword>
<sequence length="142" mass="16264">MTLHYVDWYCCHYVLYWAITSLCSCINQHLIFGFKCKTRMQKTAVLSVIKCSQIETIFRVGPSDMTIVYVQKNFDALAGCLLYLLEECLLYGLLALNLLCSLFVVSLLQCRNLMCHCALACKKLSYTAHFLAKCCNKVCYIL</sequence>